<evidence type="ECO:0000256" key="1">
    <source>
        <dbReference type="ARBA" id="ARBA00013260"/>
    </source>
</evidence>
<dbReference type="InterPro" id="IPR002833">
    <property type="entry name" value="PTH2"/>
</dbReference>
<evidence type="ECO:0000313" key="4">
    <source>
        <dbReference type="EMBL" id="HCT14152.1"/>
    </source>
</evidence>
<sequence>MPLVLEIRHDPLPDRRALLEAAARACVAVCLDPRAGEDTAVSPWAGALVRWYGARIRKVARRARNKKWRDVQEVPGVTVSVGTASARAFLPCPVHRTPTAVNKLQISGVDLAPDPSYAVETGDPEAVLLGVGVGADRDGAADPVIYVDGSLGMSVGKAAAQVCHGSMLLAAAMTVDAAAAWADDGFPLHVCEVDAARFAAVHAGARQLRAGSGRSSGRTAAVVQDAGYTEVAPGSVTVVAVTR</sequence>
<protein>
    <recommendedName>
        <fullName evidence="1">peptidyl-tRNA hydrolase</fullName>
        <ecNumber evidence="1">3.1.1.29</ecNumber>
    </recommendedName>
</protein>
<evidence type="ECO:0000256" key="3">
    <source>
        <dbReference type="ARBA" id="ARBA00048707"/>
    </source>
</evidence>
<comment type="caution">
    <text evidence="4">The sequence shown here is derived from an EMBL/GenBank/DDBJ whole genome shotgun (WGS) entry which is preliminary data.</text>
</comment>
<evidence type="ECO:0000256" key="2">
    <source>
        <dbReference type="ARBA" id="ARBA00022801"/>
    </source>
</evidence>
<organism evidence="4 5">
    <name type="scientific">Corynebacterium nuruki</name>
    <dbReference type="NCBI Taxonomy" id="1032851"/>
    <lineage>
        <taxon>Bacteria</taxon>
        <taxon>Bacillati</taxon>
        <taxon>Actinomycetota</taxon>
        <taxon>Actinomycetes</taxon>
        <taxon>Mycobacteriales</taxon>
        <taxon>Corynebacteriaceae</taxon>
        <taxon>Corynebacterium</taxon>
    </lineage>
</organism>
<gene>
    <name evidence="4" type="ORF">DIW82_04975</name>
</gene>
<name>A0A3D4SY27_9CORY</name>
<reference evidence="4 5" key="1">
    <citation type="journal article" date="2018" name="Nat. Biotechnol.">
        <title>A standardized bacterial taxonomy based on genome phylogeny substantially revises the tree of life.</title>
        <authorList>
            <person name="Parks D.H."/>
            <person name="Chuvochina M."/>
            <person name="Waite D.W."/>
            <person name="Rinke C."/>
            <person name="Skarshewski A."/>
            <person name="Chaumeil P.A."/>
            <person name="Hugenholtz P."/>
        </authorList>
    </citation>
    <scope>NUCLEOTIDE SEQUENCE [LARGE SCALE GENOMIC DNA]</scope>
    <source>
        <strain evidence="4">UBA11247</strain>
    </source>
</reference>
<accession>A0A3D4SY27</accession>
<dbReference type="InterPro" id="IPR023476">
    <property type="entry name" value="Pep_tRNA_hydro_II_dom_sf"/>
</dbReference>
<evidence type="ECO:0000313" key="5">
    <source>
        <dbReference type="Proteomes" id="UP000261739"/>
    </source>
</evidence>
<dbReference type="Proteomes" id="UP000261739">
    <property type="component" value="Unassembled WGS sequence"/>
</dbReference>
<dbReference type="Gene3D" id="3.40.1490.10">
    <property type="entry name" value="Bit1"/>
    <property type="match status" value="1"/>
</dbReference>
<dbReference type="Pfam" id="PF01981">
    <property type="entry name" value="PTH2"/>
    <property type="match status" value="1"/>
</dbReference>
<dbReference type="EMBL" id="DQID01000139">
    <property type="protein sequence ID" value="HCT14152.1"/>
    <property type="molecule type" value="Genomic_DNA"/>
</dbReference>
<dbReference type="SUPFAM" id="SSF102462">
    <property type="entry name" value="Peptidyl-tRNA hydrolase II"/>
    <property type="match status" value="1"/>
</dbReference>
<dbReference type="AlphaFoldDB" id="A0A3D4SY27"/>
<proteinExistence type="predicted"/>
<keyword evidence="2" id="KW-0378">Hydrolase</keyword>
<dbReference type="STRING" id="863239.GCA_000213935_00682"/>
<dbReference type="GO" id="GO:0004045">
    <property type="term" value="F:peptidyl-tRNA hydrolase activity"/>
    <property type="evidence" value="ECO:0007669"/>
    <property type="project" value="UniProtKB-EC"/>
</dbReference>
<comment type="catalytic activity">
    <reaction evidence="3">
        <text>an N-acyl-L-alpha-aminoacyl-tRNA + H2O = an N-acyl-L-amino acid + a tRNA + H(+)</text>
        <dbReference type="Rhea" id="RHEA:54448"/>
        <dbReference type="Rhea" id="RHEA-COMP:10123"/>
        <dbReference type="Rhea" id="RHEA-COMP:13883"/>
        <dbReference type="ChEBI" id="CHEBI:15377"/>
        <dbReference type="ChEBI" id="CHEBI:15378"/>
        <dbReference type="ChEBI" id="CHEBI:59874"/>
        <dbReference type="ChEBI" id="CHEBI:78442"/>
        <dbReference type="ChEBI" id="CHEBI:138191"/>
        <dbReference type="EC" id="3.1.1.29"/>
    </reaction>
</comment>
<dbReference type="EC" id="3.1.1.29" evidence="1"/>